<gene>
    <name evidence="1" type="ORF">OVA965_LOCUS19723</name>
    <name evidence="2" type="ORF">TMI583_LOCUS19862</name>
</gene>
<dbReference type="InterPro" id="IPR011042">
    <property type="entry name" value="6-blade_b-propeller_TolB-like"/>
</dbReference>
<dbReference type="EMBL" id="CAJNOK010010240">
    <property type="protein sequence ID" value="CAF1110134.1"/>
    <property type="molecule type" value="Genomic_DNA"/>
</dbReference>
<accession>A0A8S2KZE8</accession>
<dbReference type="Proteomes" id="UP000682733">
    <property type="component" value="Unassembled WGS sequence"/>
</dbReference>
<dbReference type="Gene3D" id="2.120.10.30">
    <property type="entry name" value="TolB, C-terminal domain"/>
    <property type="match status" value="2"/>
</dbReference>
<evidence type="ECO:0000313" key="1">
    <source>
        <dbReference type="EMBL" id="CAF1110134.1"/>
    </source>
</evidence>
<protein>
    <submittedName>
        <fullName evidence="2">Uncharacterized protein</fullName>
    </submittedName>
</protein>
<reference evidence="2" key="1">
    <citation type="submission" date="2021-02" db="EMBL/GenBank/DDBJ databases">
        <authorList>
            <person name="Nowell W R."/>
        </authorList>
    </citation>
    <scope>NUCLEOTIDE SEQUENCE</scope>
</reference>
<sequence length="338" mass="38225">MIPYISFLARRKTKRQSSTSSVCQIHLNANWNQTGELLIESTTSIFTFNYPMLPCVGNGILSELCQPSDLFLDKNNDVYIVNTGHDTIEKLIIANKTTETIVDGSQGLNKPSSLFIDNKLDDMYILDYVDVAEQCYVCPPGRTEYVRYKYRVKYLPRNSSIVTVIIKGTDKVFSPTLAMYLDKDLNIYISNYESSKVKKWFAPNYTYTITVAAATDEDSMNPSGIVVDQNYNLYIIDILNDRIVKWLFQAATGLTIVSNISSESITLDCHGNIYFALLDGDGIYRFNISDSSTVKIINHPEGEKTIETPYISAIELDSFGNIYAIDHNNFQLIKFSIL</sequence>
<name>A0A8S2KZE8_9BILA</name>
<dbReference type="Proteomes" id="UP000677228">
    <property type="component" value="Unassembled WGS sequence"/>
</dbReference>
<comment type="caution">
    <text evidence="2">The sequence shown here is derived from an EMBL/GenBank/DDBJ whole genome shotgun (WGS) entry which is preliminary data.</text>
</comment>
<evidence type="ECO:0000313" key="2">
    <source>
        <dbReference type="EMBL" id="CAF3876876.1"/>
    </source>
</evidence>
<dbReference type="EMBL" id="CAJOBA010012871">
    <property type="protein sequence ID" value="CAF3876876.1"/>
    <property type="molecule type" value="Genomic_DNA"/>
</dbReference>
<dbReference type="SUPFAM" id="SSF63829">
    <property type="entry name" value="Calcium-dependent phosphotriesterase"/>
    <property type="match status" value="1"/>
</dbReference>
<organism evidence="2 3">
    <name type="scientific">Didymodactylos carnosus</name>
    <dbReference type="NCBI Taxonomy" id="1234261"/>
    <lineage>
        <taxon>Eukaryota</taxon>
        <taxon>Metazoa</taxon>
        <taxon>Spiralia</taxon>
        <taxon>Gnathifera</taxon>
        <taxon>Rotifera</taxon>
        <taxon>Eurotatoria</taxon>
        <taxon>Bdelloidea</taxon>
        <taxon>Philodinida</taxon>
        <taxon>Philodinidae</taxon>
        <taxon>Didymodactylos</taxon>
    </lineage>
</organism>
<evidence type="ECO:0000313" key="3">
    <source>
        <dbReference type="Proteomes" id="UP000682733"/>
    </source>
</evidence>
<dbReference type="AlphaFoldDB" id="A0A8S2KZE8"/>
<proteinExistence type="predicted"/>